<evidence type="ECO:0000313" key="3">
    <source>
        <dbReference type="Proteomes" id="UP000075714"/>
    </source>
</evidence>
<dbReference type="OrthoDB" id="535521at2759"/>
<sequence>MLFCFTSTNFNLTRQTVSVQSILEGGSIFVTNETLVASSPFDSSAFYTSSAATLELDPVEVSSVYEVLGTDPAYASSYKLQRYDDLVRDQDGTPIRGLVDFPTNASAEAGSRAQQYGNCFTVTGSWKADTRYQLTLSVTNPPAPAPEAVPVPPPPPASRPPPPPPPVPGNASGSSPPASSPPPPPSPPAGPAYMFVSNNATPILWVAPLTYKVKSYTSKLQPAQTLLFSVRGNQYGAACPLRPAIAPFMGTMFDACAESRRLGLGPPNGSVVFVSDCLRRLRAVASQPANQRVMPFIAPPLTAYNLSSFRQTSCPGAGSALGPRLGGECISCGQYGVRESGSCSCPAGVLSNKVGNVACGEPIAPGGANVTSLAALPAWLCAHFSEAKRQWQERSLLDHNVAKQYLDAFVRLASPLLDRVTVAAAYETFAATLIFDDRRPDSPTRRQGIKPNCNKCTDGEFKDAFSKAMTPVFDWHFDAMNTFRFLGYVLDQALGSSCPFLWDSADPKQWSYGYYDQIICKPLPVPSGAG</sequence>
<dbReference type="EMBL" id="LSYV01000008">
    <property type="protein sequence ID" value="KXZ53163.1"/>
    <property type="molecule type" value="Genomic_DNA"/>
</dbReference>
<comment type="caution">
    <text evidence="2">The sequence shown here is derived from an EMBL/GenBank/DDBJ whole genome shotgun (WGS) entry which is preliminary data.</text>
</comment>
<name>A0A150GTU0_GONPE</name>
<feature type="region of interest" description="Disordered" evidence="1">
    <location>
        <begin position="137"/>
        <end position="186"/>
    </location>
</feature>
<proteinExistence type="predicted"/>
<reference evidence="3" key="1">
    <citation type="journal article" date="2016" name="Nat. Commun.">
        <title>The Gonium pectorale genome demonstrates co-option of cell cycle regulation during the evolution of multicellularity.</title>
        <authorList>
            <person name="Hanschen E.R."/>
            <person name="Marriage T.N."/>
            <person name="Ferris P.J."/>
            <person name="Hamaji T."/>
            <person name="Toyoda A."/>
            <person name="Fujiyama A."/>
            <person name="Neme R."/>
            <person name="Noguchi H."/>
            <person name="Minakuchi Y."/>
            <person name="Suzuki M."/>
            <person name="Kawai-Toyooka H."/>
            <person name="Smith D.R."/>
            <person name="Sparks H."/>
            <person name="Anderson J."/>
            <person name="Bakaric R."/>
            <person name="Luria V."/>
            <person name="Karger A."/>
            <person name="Kirschner M.W."/>
            <person name="Durand P.M."/>
            <person name="Michod R.E."/>
            <person name="Nozaki H."/>
            <person name="Olson B.J."/>
        </authorList>
    </citation>
    <scope>NUCLEOTIDE SEQUENCE [LARGE SCALE GENOMIC DNA]</scope>
    <source>
        <strain evidence="3">NIES-2863</strain>
    </source>
</reference>
<dbReference type="AlphaFoldDB" id="A0A150GTU0"/>
<accession>A0A150GTU0</accession>
<gene>
    <name evidence="2" type="ORF">GPECTOR_7g1055</name>
</gene>
<organism evidence="2 3">
    <name type="scientific">Gonium pectorale</name>
    <name type="common">Green alga</name>
    <dbReference type="NCBI Taxonomy" id="33097"/>
    <lineage>
        <taxon>Eukaryota</taxon>
        <taxon>Viridiplantae</taxon>
        <taxon>Chlorophyta</taxon>
        <taxon>core chlorophytes</taxon>
        <taxon>Chlorophyceae</taxon>
        <taxon>CS clade</taxon>
        <taxon>Chlamydomonadales</taxon>
        <taxon>Volvocaceae</taxon>
        <taxon>Gonium</taxon>
    </lineage>
</organism>
<evidence type="ECO:0000313" key="2">
    <source>
        <dbReference type="EMBL" id="KXZ53163.1"/>
    </source>
</evidence>
<protein>
    <submittedName>
        <fullName evidence="2">Uncharacterized protein</fullName>
    </submittedName>
</protein>
<evidence type="ECO:0000256" key="1">
    <source>
        <dbReference type="SAM" id="MobiDB-lite"/>
    </source>
</evidence>
<dbReference type="Proteomes" id="UP000075714">
    <property type="component" value="Unassembled WGS sequence"/>
</dbReference>
<feature type="compositionally biased region" description="Pro residues" evidence="1">
    <location>
        <begin position="141"/>
        <end position="168"/>
    </location>
</feature>
<keyword evidence="3" id="KW-1185">Reference proteome</keyword>